<comment type="caution">
    <text evidence="1">The sequence shown here is derived from an EMBL/GenBank/DDBJ whole genome shotgun (WGS) entry which is preliminary data.</text>
</comment>
<dbReference type="EMBL" id="JAQQWN010000009">
    <property type="protein sequence ID" value="KAK8066929.1"/>
    <property type="molecule type" value="Genomic_DNA"/>
</dbReference>
<proteinExistence type="predicted"/>
<reference evidence="1 2" key="1">
    <citation type="submission" date="2023-01" db="EMBL/GenBank/DDBJ databases">
        <title>Analysis of 21 Apiospora genomes using comparative genomics revels a genus with tremendous synthesis potential of carbohydrate active enzymes and secondary metabolites.</title>
        <authorList>
            <person name="Sorensen T."/>
        </authorList>
    </citation>
    <scope>NUCLEOTIDE SEQUENCE [LARGE SCALE GENOMIC DNA]</scope>
    <source>
        <strain evidence="1 2">CBS 114990</strain>
    </source>
</reference>
<evidence type="ECO:0000313" key="1">
    <source>
        <dbReference type="EMBL" id="KAK8066929.1"/>
    </source>
</evidence>
<dbReference type="Proteomes" id="UP001433268">
    <property type="component" value="Unassembled WGS sequence"/>
</dbReference>
<name>A0ABR1V6T3_9PEZI</name>
<organism evidence="1 2">
    <name type="scientific">Apiospora hydei</name>
    <dbReference type="NCBI Taxonomy" id="1337664"/>
    <lineage>
        <taxon>Eukaryota</taxon>
        <taxon>Fungi</taxon>
        <taxon>Dikarya</taxon>
        <taxon>Ascomycota</taxon>
        <taxon>Pezizomycotina</taxon>
        <taxon>Sordariomycetes</taxon>
        <taxon>Xylariomycetidae</taxon>
        <taxon>Amphisphaeriales</taxon>
        <taxon>Apiosporaceae</taxon>
        <taxon>Apiospora</taxon>
    </lineage>
</organism>
<dbReference type="GeneID" id="92051050"/>
<protein>
    <submittedName>
        <fullName evidence="1">Uncharacterized protein</fullName>
    </submittedName>
</protein>
<accession>A0ABR1V6T3</accession>
<dbReference type="RefSeq" id="XP_066663682.1">
    <property type="nucleotide sequence ID" value="XM_066817990.1"/>
</dbReference>
<sequence>MRQAVVALLKAHDIPYTFVFLCGIVGAHSDSPDDPAACIISIHPSKCLPTKDAEDVAFLILDIFVQQSIDRNRILIQLTKENPVPYDGELGQHAVKRNFTPKDLEAPELYPGVSISRDDVYGTLACIATIQRPGLEETGPVSPYSLPTLAIPESPAVAAPNVKSPSVLHVQETDSMFYGRPRVIGPVVSPSAVITSTANFRGDLIRQDVALVEINDDQPQHKAVSDTLLRHMVFLHTLGYPLSDDDYVVLGVASGFSKGTVSPTQATVAVYHDDIRATETIEQVMLPHPNEKKPIPGDSGALVYNAPALQQQDLVGGNIDISSVALGMLWGGMGTSKDGRTDVKVVEYEVDVKVLKHEVDLSGLCFFTPFEAVLDKAVRPYLDRKYGAGQYGLSWSSRRGPVAAGAGAVSSSNGSGSGSDVDTVCQNLTGMGI</sequence>
<gene>
    <name evidence="1" type="ORF">PG997_013676</name>
</gene>
<evidence type="ECO:0000313" key="2">
    <source>
        <dbReference type="Proteomes" id="UP001433268"/>
    </source>
</evidence>
<keyword evidence="2" id="KW-1185">Reference proteome</keyword>